<organism evidence="3 4">
    <name type="scientific">Bionectria ochroleuca</name>
    <name type="common">Gliocladium roseum</name>
    <dbReference type="NCBI Taxonomy" id="29856"/>
    <lineage>
        <taxon>Eukaryota</taxon>
        <taxon>Fungi</taxon>
        <taxon>Dikarya</taxon>
        <taxon>Ascomycota</taxon>
        <taxon>Pezizomycotina</taxon>
        <taxon>Sordariomycetes</taxon>
        <taxon>Hypocreomycetidae</taxon>
        <taxon>Hypocreales</taxon>
        <taxon>Bionectriaceae</taxon>
        <taxon>Clonostachys</taxon>
    </lineage>
</organism>
<dbReference type="Gene3D" id="2.60.120.560">
    <property type="entry name" value="Exo-inulinase, domain 1"/>
    <property type="match status" value="1"/>
</dbReference>
<feature type="domain" description="Alpha-L-rhamnosidase six-hairpin glycosidase" evidence="1">
    <location>
        <begin position="403"/>
        <end position="647"/>
    </location>
</feature>
<dbReference type="Gene3D" id="2.60.420.10">
    <property type="entry name" value="Maltose phosphorylase, domain 3"/>
    <property type="match status" value="1"/>
</dbReference>
<gene>
    <name evidence="3" type="ORF">CLO192961_LOCUS117170</name>
</gene>
<comment type="caution">
    <text evidence="3">The sequence shown here is derived from an EMBL/GenBank/DDBJ whole genome shotgun (WGS) entry which is preliminary data.</text>
</comment>
<dbReference type="InterPro" id="IPR035398">
    <property type="entry name" value="Bac_rhamnosid_C"/>
</dbReference>
<sequence length="851" mass="94493">MLENRLQATYHIAPEQIGYLKPKSIQVTAGSADNVEALYTGTRDLQGPSNAVCTLTTVAAETPTTLLLDYGVVVSGVPVFFVRALNLTGGHKDMELQVTYSEVFAYIDRPDGDGPFPFTAGADTLRVNTYNVDRPGMIEHFQLQGGQRWQKIELLTPGTLEFTLVGFKPTTFNLEPRDMPGYFECSDAFLNKIWSTGARTTQINSAPARTNPVNWHVLPTGTYISSQRVSHYIWGGSWDDYAVQVEVNILDGGFALAIKSRAGFGPLFQFYLNDGRLKIDLLYGFYNQAQITLWQTPCDSWEQDITGIGLSSGWNQWEVTAYGTETYAVLLNGKELTTFDQDQGEKTDTNNQKQTIKPHEGSFGFGTGKDQTAIFRNTRAMSSNGSLLYSSSLRDPHVLSDFAVNTNQLPCMLDGAKRDRAVWLGDTIVPALALYYSTGIFDFVLGSMEAILQRQREDGSIPAYSLIGFPAIETSPEKEVNPPFELLAGSFTMYVVRLCHDYLLYTGNIKYMEAIYPKLQKLISLLTSKVDKRDLVSLNGLWAMDSDYYNKARSGSTTKNNAVYVIALNRIALIADALGDSSSAETYRLQASKTTAAVNSLLFNPDSGLYDASENDRNIVSEDANAFALLAGFPDTPNRQNGVLQRLHVLKSPGGYLSFDRESGYMKTPVVSPIMNGWHAEAALQAGGLDNFNDTIDIWNSCWGPMIDEKSPFYSGCHWEFSTPEGKPFMEHFCSMAHPFSSLPVYSLSVHALGLSPTKPGWTEFELRPHLGFLNKLDFVRGRVPIPHDQTIHASWSKKDDHSWVVSVQVPLGHQGRVIWPQENAPPKYNGFTEREGFRVGPGSYEITVTY</sequence>
<dbReference type="PANTHER" id="PTHR34987">
    <property type="entry name" value="C, PUTATIVE (AFU_ORTHOLOGUE AFUA_3G02880)-RELATED"/>
    <property type="match status" value="1"/>
</dbReference>
<evidence type="ECO:0000313" key="3">
    <source>
        <dbReference type="EMBL" id="VUC23393.1"/>
    </source>
</evidence>
<dbReference type="SUPFAM" id="SSF48208">
    <property type="entry name" value="Six-hairpin glycosidases"/>
    <property type="match status" value="1"/>
</dbReference>
<dbReference type="Proteomes" id="UP000766486">
    <property type="component" value="Unassembled WGS sequence"/>
</dbReference>
<dbReference type="InterPro" id="IPR008928">
    <property type="entry name" value="6-hairpin_glycosidase_sf"/>
</dbReference>
<keyword evidence="4" id="KW-1185">Reference proteome</keyword>
<evidence type="ECO:0000259" key="1">
    <source>
        <dbReference type="Pfam" id="PF17389"/>
    </source>
</evidence>
<accession>A0ABY6TY45</accession>
<evidence type="ECO:0000259" key="2">
    <source>
        <dbReference type="Pfam" id="PF17390"/>
    </source>
</evidence>
<dbReference type="PANTHER" id="PTHR34987:SF4">
    <property type="entry name" value="ALPHA-L-RHAMNOSIDASE C-TERMINAL DOMAIN-CONTAINING PROTEIN"/>
    <property type="match status" value="1"/>
</dbReference>
<dbReference type="InterPro" id="IPR012341">
    <property type="entry name" value="6hp_glycosidase-like_sf"/>
</dbReference>
<dbReference type="InterPro" id="IPR035396">
    <property type="entry name" value="Bac_rhamnosid6H"/>
</dbReference>
<reference evidence="3 4" key="1">
    <citation type="submission" date="2019-06" db="EMBL/GenBank/DDBJ databases">
        <authorList>
            <person name="Broberg M."/>
        </authorList>
    </citation>
    <scope>NUCLEOTIDE SEQUENCE [LARGE SCALE GENOMIC DNA]</scope>
</reference>
<proteinExistence type="predicted"/>
<protein>
    <recommendedName>
        <fullName evidence="5">Alpha-L-rhamnosidase</fullName>
    </recommendedName>
</protein>
<name>A0ABY6TY45_BIOOC</name>
<dbReference type="Pfam" id="PF17390">
    <property type="entry name" value="Bac_rhamnosid_C"/>
    <property type="match status" value="1"/>
</dbReference>
<evidence type="ECO:0000313" key="4">
    <source>
        <dbReference type="Proteomes" id="UP000766486"/>
    </source>
</evidence>
<dbReference type="Gene3D" id="1.50.10.10">
    <property type="match status" value="1"/>
</dbReference>
<dbReference type="EMBL" id="CABFNS010000705">
    <property type="protein sequence ID" value="VUC23393.1"/>
    <property type="molecule type" value="Genomic_DNA"/>
</dbReference>
<evidence type="ECO:0008006" key="5">
    <source>
        <dbReference type="Google" id="ProtNLM"/>
    </source>
</evidence>
<dbReference type="Pfam" id="PF17389">
    <property type="entry name" value="Bac_rhamnosid6H"/>
    <property type="match status" value="1"/>
</dbReference>
<feature type="domain" description="Alpha-L-rhamnosidase C-terminal" evidence="2">
    <location>
        <begin position="754"/>
        <end position="824"/>
    </location>
</feature>